<feature type="compositionally biased region" description="Basic and acidic residues" evidence="1">
    <location>
        <begin position="111"/>
        <end position="122"/>
    </location>
</feature>
<feature type="compositionally biased region" description="Acidic residues" evidence="1">
    <location>
        <begin position="209"/>
        <end position="231"/>
    </location>
</feature>
<feature type="compositionally biased region" description="Basic and acidic residues" evidence="1">
    <location>
        <begin position="274"/>
        <end position="315"/>
    </location>
</feature>
<keyword evidence="3" id="KW-1185">Reference proteome</keyword>
<accession>A0AAV8UZW4</accession>
<sequence>MRAKLVDLDEDRALDELSEGEEIVTEVAHAAGADPPRVEEVDPRQGEEADLHLVGEEDLRQVEELEPHPMEEVDLLAEDHLNGMDLPIHNRLRPDLQAGPRGRGRPPLGGDRGRPQLDERVTNRGPVSGERRDRGRGGSFPGREQGEGEPGFVGGEERRGRADIAGRGATSRESTERSHGKTETPRQRSAARKSAAAGNPEEYVGSEVDPAELFESDLEEFAAEGDVPDEQIEPDVDLSALFGDMEDQQPKGLKHAKPFRRDPDNLRPQMLYKEERELKHRREEKLGETLRRQERMDNKRDQRHDRKPRQLDPARARQIQRVLADNEGKEIHYNELMKYGRQAPEVFTPVMEDIEAVIPGLPEAHWMRSYLKTSIAAVKNNEQLTQKDRTRFVCNIVRTLQAINEKLKQNKESDSGAAGSQ</sequence>
<dbReference type="AlphaFoldDB" id="A0AAV8UZW4"/>
<proteinExistence type="predicted"/>
<name>A0AAV8UZW4_9RHOD</name>
<dbReference type="EMBL" id="JAMWBK010000002">
    <property type="protein sequence ID" value="KAJ8908150.1"/>
    <property type="molecule type" value="Genomic_DNA"/>
</dbReference>
<dbReference type="Proteomes" id="UP001157974">
    <property type="component" value="Unassembled WGS sequence"/>
</dbReference>
<feature type="region of interest" description="Disordered" evidence="1">
    <location>
        <begin position="29"/>
        <end position="53"/>
    </location>
</feature>
<feature type="region of interest" description="Disordered" evidence="1">
    <location>
        <begin position="85"/>
        <end position="231"/>
    </location>
</feature>
<protein>
    <submittedName>
        <fullName evidence="2">Uncharacterized protein</fullName>
    </submittedName>
</protein>
<evidence type="ECO:0000313" key="3">
    <source>
        <dbReference type="Proteomes" id="UP001157974"/>
    </source>
</evidence>
<evidence type="ECO:0000256" key="1">
    <source>
        <dbReference type="SAM" id="MobiDB-lite"/>
    </source>
</evidence>
<feature type="compositionally biased region" description="Basic and acidic residues" evidence="1">
    <location>
        <begin position="155"/>
        <end position="164"/>
    </location>
</feature>
<gene>
    <name evidence="2" type="ORF">NDN08_008244</name>
</gene>
<feature type="region of interest" description="Disordered" evidence="1">
    <location>
        <begin position="274"/>
        <end position="316"/>
    </location>
</feature>
<organism evidence="2 3">
    <name type="scientific">Rhodosorus marinus</name>
    <dbReference type="NCBI Taxonomy" id="101924"/>
    <lineage>
        <taxon>Eukaryota</taxon>
        <taxon>Rhodophyta</taxon>
        <taxon>Stylonematophyceae</taxon>
        <taxon>Stylonematales</taxon>
        <taxon>Stylonemataceae</taxon>
        <taxon>Rhodosorus</taxon>
    </lineage>
</organism>
<feature type="compositionally biased region" description="Basic and acidic residues" evidence="1">
    <location>
        <begin position="173"/>
        <end position="186"/>
    </location>
</feature>
<reference evidence="2 3" key="1">
    <citation type="journal article" date="2023" name="Nat. Commun.">
        <title>Origin of minicircular mitochondrial genomes in red algae.</title>
        <authorList>
            <person name="Lee Y."/>
            <person name="Cho C.H."/>
            <person name="Lee Y.M."/>
            <person name="Park S.I."/>
            <person name="Yang J.H."/>
            <person name="West J.A."/>
            <person name="Bhattacharya D."/>
            <person name="Yoon H.S."/>
        </authorList>
    </citation>
    <scope>NUCLEOTIDE SEQUENCE [LARGE SCALE GENOMIC DNA]</scope>
    <source>
        <strain evidence="2 3">CCMP1338</strain>
        <tissue evidence="2">Whole cell</tissue>
    </source>
</reference>
<feature type="compositionally biased region" description="Basic and acidic residues" evidence="1">
    <location>
        <begin position="36"/>
        <end position="53"/>
    </location>
</feature>
<evidence type="ECO:0000313" key="2">
    <source>
        <dbReference type="EMBL" id="KAJ8908150.1"/>
    </source>
</evidence>
<comment type="caution">
    <text evidence="2">The sequence shown here is derived from an EMBL/GenBank/DDBJ whole genome shotgun (WGS) entry which is preliminary data.</text>
</comment>